<accession>V5BG20</accession>
<proteinExistence type="predicted"/>
<feature type="compositionally biased region" description="Low complexity" evidence="5">
    <location>
        <begin position="195"/>
        <end position="205"/>
    </location>
</feature>
<dbReference type="GO" id="GO:0008270">
    <property type="term" value="F:zinc ion binding"/>
    <property type="evidence" value="ECO:0007669"/>
    <property type="project" value="UniProtKB-KW"/>
</dbReference>
<feature type="domain" description="MYND-type" evidence="6">
    <location>
        <begin position="304"/>
        <end position="359"/>
    </location>
</feature>
<dbReference type="AlphaFoldDB" id="V5BG20"/>
<dbReference type="Pfam" id="PF01753">
    <property type="entry name" value="zf-MYND"/>
    <property type="match status" value="1"/>
</dbReference>
<comment type="caution">
    <text evidence="7">The sequence shown here is derived from an EMBL/GenBank/DDBJ whole genome shotgun (WGS) entry which is preliminary data.</text>
</comment>
<dbReference type="PROSITE" id="PS50865">
    <property type="entry name" value="ZF_MYND_2"/>
    <property type="match status" value="1"/>
</dbReference>
<protein>
    <recommendedName>
        <fullName evidence="6">MYND-type domain-containing protein</fullName>
    </recommendedName>
</protein>
<organism evidence="7 8">
    <name type="scientific">Trypanosoma cruzi Dm28c</name>
    <dbReference type="NCBI Taxonomy" id="1416333"/>
    <lineage>
        <taxon>Eukaryota</taxon>
        <taxon>Discoba</taxon>
        <taxon>Euglenozoa</taxon>
        <taxon>Kinetoplastea</taxon>
        <taxon>Metakinetoplastina</taxon>
        <taxon>Trypanosomatida</taxon>
        <taxon>Trypanosomatidae</taxon>
        <taxon>Trypanosoma</taxon>
        <taxon>Schizotrypanum</taxon>
    </lineage>
</organism>
<keyword evidence="3" id="KW-0862">Zinc</keyword>
<dbReference type="OrthoDB" id="432970at2759"/>
<name>V5BG20_TRYCR</name>
<evidence type="ECO:0000256" key="4">
    <source>
        <dbReference type="PROSITE-ProRule" id="PRU00134"/>
    </source>
</evidence>
<evidence type="ECO:0000313" key="7">
    <source>
        <dbReference type="EMBL" id="ESS63413.1"/>
    </source>
</evidence>
<sequence length="440" mass="49288">MSVQKKNNALPPPPRPDPVTLDQIYNYLTSPDVIMEERSYHLVALSSVAFHPSVKLFLFEHTPLHPTVSIGDDTSTEGHSAEVGEVLEANRRRREAVIKSIAFFLAQRNSTVAHECRWDTVALLGELCRLENLTPLRAGGNKKNVFGTMSVLSPMREVVQKINHYARANLEFLARLPWFVPAVQELIGEDETEGAAAAASSSSASPLTAGTSHLTIRRAERQRNASSTDDEELFGIRESDEDVRIALKDILLALPEVTHGDGAEAAVVWSPERMNQAQDLMFLDASTTILHLIPLVSRCSHLQCAHCEKRVSAAGGSDGNNDNDNNNNALLRCGSCRAVYYCDAACQRAHWSLAHRVPCKSYKQLSEDIMSQYEAMNKRHHGGSRRKMQRQQKEAVAVLEVPLEPSLFYETRRYLYDHRDPSFAEMSFMDYFMKYDVRGS</sequence>
<gene>
    <name evidence="7" type="ORF">TCDM_08807</name>
</gene>
<evidence type="ECO:0000256" key="1">
    <source>
        <dbReference type="ARBA" id="ARBA00022723"/>
    </source>
</evidence>
<evidence type="ECO:0000313" key="8">
    <source>
        <dbReference type="Proteomes" id="UP000017861"/>
    </source>
</evidence>
<keyword evidence="1" id="KW-0479">Metal-binding</keyword>
<dbReference type="EMBL" id="AYLP01000129">
    <property type="protein sequence ID" value="ESS63413.1"/>
    <property type="molecule type" value="Genomic_DNA"/>
</dbReference>
<dbReference type="VEuPathDB" id="TriTrypDB:TCDM_08807"/>
<evidence type="ECO:0000256" key="5">
    <source>
        <dbReference type="SAM" id="MobiDB-lite"/>
    </source>
</evidence>
<keyword evidence="2 4" id="KW-0863">Zinc-finger</keyword>
<feature type="region of interest" description="Disordered" evidence="5">
    <location>
        <begin position="194"/>
        <end position="233"/>
    </location>
</feature>
<evidence type="ECO:0000256" key="3">
    <source>
        <dbReference type="ARBA" id="ARBA00022833"/>
    </source>
</evidence>
<evidence type="ECO:0000259" key="6">
    <source>
        <dbReference type="PROSITE" id="PS50865"/>
    </source>
</evidence>
<reference evidence="7 8" key="1">
    <citation type="journal article" date="2014" name="Genome Announc.">
        <title>Trypanosoma cruzi Clone Dm28c Draft Genome Sequence.</title>
        <authorList>
            <person name="Grisard E.C."/>
            <person name="Teixeira S.M."/>
            <person name="de Almeida L.G."/>
            <person name="Stoco P.H."/>
            <person name="Gerber A.L."/>
            <person name="Talavera-Lopez C."/>
            <person name="Lima O.C."/>
            <person name="Andersson B."/>
            <person name="de Vasconcelos A.T."/>
        </authorList>
    </citation>
    <scope>NUCLEOTIDE SEQUENCE [LARGE SCALE GENOMIC DNA]</scope>
    <source>
        <strain evidence="7 8">Dm28c</strain>
    </source>
</reference>
<dbReference type="SUPFAM" id="SSF144232">
    <property type="entry name" value="HIT/MYND zinc finger-like"/>
    <property type="match status" value="1"/>
</dbReference>
<dbReference type="InterPro" id="IPR002893">
    <property type="entry name" value="Znf_MYND"/>
</dbReference>
<evidence type="ECO:0000256" key="2">
    <source>
        <dbReference type="ARBA" id="ARBA00022771"/>
    </source>
</evidence>
<dbReference type="Gene3D" id="6.10.140.2220">
    <property type="match status" value="1"/>
</dbReference>
<dbReference type="Proteomes" id="UP000017861">
    <property type="component" value="Unassembled WGS sequence"/>
</dbReference>